<dbReference type="EMBL" id="FM162591">
    <property type="protein sequence ID" value="CAQ82183.1"/>
    <property type="molecule type" value="Genomic_DNA"/>
</dbReference>
<dbReference type="Proteomes" id="UP000002747">
    <property type="component" value="Chromosome"/>
</dbReference>
<name>C7BU31_PHOAA</name>
<dbReference type="STRING" id="291112.PAU_00090"/>
<evidence type="ECO:0000313" key="2">
    <source>
        <dbReference type="Proteomes" id="UP000002747"/>
    </source>
</evidence>
<dbReference type="KEGG" id="pay:PAU_00090"/>
<accession>C7BU31</accession>
<reference evidence="1 2" key="1">
    <citation type="journal article" date="2009" name="BMC Genomics">
        <title>Comparative genomics of the emerging human pathogen Photorhabdus asymbiotica with the insect pathogen Photorhabdus luminescens.</title>
        <authorList>
            <person name="Wilkinson P."/>
            <person name="Waterfield N.R."/>
            <person name="Crossman L."/>
            <person name="Corton C."/>
            <person name="Sanchez-Contreras M."/>
            <person name="Vlisidou I."/>
            <person name="Barron A."/>
            <person name="Bignell A."/>
            <person name="Clark L."/>
            <person name="Ormond D."/>
            <person name="Mayho M."/>
            <person name="Bason N."/>
            <person name="Smith F."/>
            <person name="Simmonds M."/>
            <person name="Churcher C."/>
            <person name="Harris D."/>
            <person name="Thompson N.R."/>
            <person name="Quail M."/>
            <person name="Parkhill J."/>
            <person name="ffrench-Constant R.H."/>
        </authorList>
    </citation>
    <scope>NUCLEOTIDE SEQUENCE [LARGE SCALE GENOMIC DNA]</scope>
    <source>
        <strain evidence="2">ATCC 43949 / 3105-77</strain>
    </source>
</reference>
<protein>
    <submittedName>
        <fullName evidence="1">Uncharacterized protein</fullName>
    </submittedName>
</protein>
<dbReference type="AlphaFoldDB" id="C7BU31"/>
<evidence type="ECO:0000313" key="1">
    <source>
        <dbReference type="EMBL" id="CAQ82183.1"/>
    </source>
</evidence>
<proteinExistence type="predicted"/>
<gene>
    <name evidence="1" type="ordered locus">PAU_00090</name>
</gene>
<organism evidence="1 2">
    <name type="scientific">Photorhabdus asymbiotica subsp. asymbiotica (strain ATCC 43949 / 3105-77)</name>
    <name type="common">Xenorhabdus luminescens (strain 2)</name>
    <dbReference type="NCBI Taxonomy" id="553480"/>
    <lineage>
        <taxon>Bacteria</taxon>
        <taxon>Pseudomonadati</taxon>
        <taxon>Pseudomonadota</taxon>
        <taxon>Gammaproteobacteria</taxon>
        <taxon>Enterobacterales</taxon>
        <taxon>Morganellaceae</taxon>
        <taxon>Photorhabdus</taxon>
    </lineage>
</organism>
<sequence length="66" mass="7976">MFKINFAFILDKFNRECLTTFSINVRYKIILLCFMQFTSSLCNKRLLHYYRAQYHENAPPPAFYSP</sequence>